<dbReference type="PRINTS" id="PR00458">
    <property type="entry name" value="PEROXIDASE"/>
</dbReference>
<feature type="region of interest" description="Disordered" evidence="8">
    <location>
        <begin position="917"/>
        <end position="937"/>
    </location>
</feature>
<evidence type="ECO:0000256" key="4">
    <source>
        <dbReference type="ARBA" id="ARBA00023002"/>
    </source>
</evidence>
<keyword evidence="6" id="KW-0040">ANK repeat</keyword>
<keyword evidence="11" id="KW-1185">Reference proteome</keyword>
<dbReference type="InterPro" id="IPR044831">
    <property type="entry name" value="Ccp1-like"/>
</dbReference>
<keyword evidence="2" id="KW-0349">Heme</keyword>
<evidence type="ECO:0000256" key="3">
    <source>
        <dbReference type="ARBA" id="ARBA00022723"/>
    </source>
</evidence>
<dbReference type="SMART" id="SM00248">
    <property type="entry name" value="ANK"/>
    <property type="match status" value="7"/>
</dbReference>
<dbReference type="PROSITE" id="PS00436">
    <property type="entry name" value="PEROXIDASE_2"/>
    <property type="match status" value="1"/>
</dbReference>
<dbReference type="SUPFAM" id="SSF48403">
    <property type="entry name" value="Ankyrin repeat"/>
    <property type="match status" value="2"/>
</dbReference>
<dbReference type="InterPro" id="IPR002016">
    <property type="entry name" value="Haem_peroxidase"/>
</dbReference>
<evidence type="ECO:0000313" key="10">
    <source>
        <dbReference type="EMBL" id="KAL3768720.1"/>
    </source>
</evidence>
<dbReference type="InterPro" id="IPR019794">
    <property type="entry name" value="Peroxidases_AS"/>
</dbReference>
<evidence type="ECO:0000313" key="11">
    <source>
        <dbReference type="Proteomes" id="UP001530293"/>
    </source>
</evidence>
<dbReference type="InterPro" id="IPR036770">
    <property type="entry name" value="Ankyrin_rpt-contain_sf"/>
</dbReference>
<proteinExistence type="inferred from homology"/>
<dbReference type="EMBL" id="JALLBG020000062">
    <property type="protein sequence ID" value="KAL3768720.1"/>
    <property type="molecule type" value="Genomic_DNA"/>
</dbReference>
<dbReference type="PRINTS" id="PR00459">
    <property type="entry name" value="ASPEROXIDASE"/>
</dbReference>
<keyword evidence="4" id="KW-0560">Oxidoreductase</keyword>
<dbReference type="InterPro" id="IPR002110">
    <property type="entry name" value="Ankyrin_rpt"/>
</dbReference>
<dbReference type="PROSITE" id="PS50873">
    <property type="entry name" value="PEROXIDASE_4"/>
    <property type="match status" value="1"/>
</dbReference>
<dbReference type="PROSITE" id="PS00435">
    <property type="entry name" value="PEROXIDASE_1"/>
    <property type="match status" value="1"/>
</dbReference>
<feature type="compositionally biased region" description="Polar residues" evidence="8">
    <location>
        <begin position="917"/>
        <end position="935"/>
    </location>
</feature>
<protein>
    <recommendedName>
        <fullName evidence="9">Plant heme peroxidase family profile domain-containing protein</fullName>
    </recommendedName>
</protein>
<evidence type="ECO:0000256" key="8">
    <source>
        <dbReference type="SAM" id="MobiDB-lite"/>
    </source>
</evidence>
<dbReference type="AlphaFoldDB" id="A0ABD3N7R9"/>
<reference evidence="10 11" key="1">
    <citation type="submission" date="2024-10" db="EMBL/GenBank/DDBJ databases">
        <title>Updated reference genomes for cyclostephanoid diatoms.</title>
        <authorList>
            <person name="Roberts W.R."/>
            <person name="Alverson A.J."/>
        </authorList>
    </citation>
    <scope>NUCLEOTIDE SEQUENCE [LARGE SCALE GENOMIC DNA]</scope>
    <source>
        <strain evidence="10 11">AJA232-27</strain>
    </source>
</reference>
<dbReference type="InterPro" id="IPR002207">
    <property type="entry name" value="Peroxidase_I"/>
</dbReference>
<dbReference type="Gene3D" id="1.25.40.20">
    <property type="entry name" value="Ankyrin repeat-containing domain"/>
    <property type="match status" value="4"/>
</dbReference>
<dbReference type="Gene3D" id="1.10.420.10">
    <property type="entry name" value="Peroxidase, domain 2"/>
    <property type="match status" value="1"/>
</dbReference>
<dbReference type="FunFam" id="1.10.520.10:FF:000007">
    <property type="entry name" value="L-ascorbate peroxidase S chloroplastic/mitochondrial"/>
    <property type="match status" value="1"/>
</dbReference>
<dbReference type="Pfam" id="PF00141">
    <property type="entry name" value="peroxidase"/>
    <property type="match status" value="1"/>
</dbReference>
<evidence type="ECO:0000256" key="6">
    <source>
        <dbReference type="PROSITE-ProRule" id="PRU00023"/>
    </source>
</evidence>
<dbReference type="PANTHER" id="PTHR31356">
    <property type="entry name" value="THYLAKOID LUMENAL 29 KDA PROTEIN, CHLOROPLASTIC-RELATED"/>
    <property type="match status" value="1"/>
</dbReference>
<organism evidence="10 11">
    <name type="scientific">Discostella pseudostelligera</name>
    <dbReference type="NCBI Taxonomy" id="259834"/>
    <lineage>
        <taxon>Eukaryota</taxon>
        <taxon>Sar</taxon>
        <taxon>Stramenopiles</taxon>
        <taxon>Ochrophyta</taxon>
        <taxon>Bacillariophyta</taxon>
        <taxon>Coscinodiscophyceae</taxon>
        <taxon>Thalassiosirophycidae</taxon>
        <taxon>Stephanodiscales</taxon>
        <taxon>Stephanodiscaceae</taxon>
        <taxon>Discostella</taxon>
    </lineage>
</organism>
<comment type="caution">
    <text evidence="10">The sequence shown here is derived from an EMBL/GenBank/DDBJ whole genome shotgun (WGS) entry which is preliminary data.</text>
</comment>
<keyword evidence="5" id="KW-0408">Iron</keyword>
<dbReference type="GO" id="GO:0046872">
    <property type="term" value="F:metal ion binding"/>
    <property type="evidence" value="ECO:0007669"/>
    <property type="project" value="UniProtKB-KW"/>
</dbReference>
<dbReference type="Gene3D" id="1.10.520.10">
    <property type="match status" value="1"/>
</dbReference>
<sequence length="1018" mass="110015">MALSISNPESAKYVGPDGWNALHHACDRRCPHVDVIDALLTAYPEAIIQTNDKGWTPLHRACRNKTPKDVVKLLLRKYPELGKRAAAMRCNDGRSSLHYALLYQAPEGVVDLLLQADPGAVLEEDRDGLSPLGTVWDKYANSFEGKRMLHMLLRPFEGEGWELGGGRTNDNMADDRVDEDAVSRRSVKLVADVRVREAMEKSAPSFKILQNNWKQVHTLLRAYFHFPLQEVKVDDNDNDATMAGGGQEGVVSKRRKWRILHATSAIKCHPSLFTLARALHPEEALEVDENDLFGAGHVLLHSTNDPQPTQEFSNRTALHFAAMSPLAGRDGRNVIKVLLKLNPLAANQADGYGSLPLHLICQNIRKLHWTNDGAKDIYTAFPEAATSRDGFGRNPLHCISFSFGQYTHTASANGNHFHNHTYAGLTAETIAPLVADVAPDESIIQKLVEANGTAASMPDNSGRLPLHYIAELFGEWTPDAQSILDAHPAAVQTRSGTSTNNQLPLHMAASSPDARPSLILSILNSNPRAASLVDGMGRLPLHLAVDSGRTTWDRGMDIIYSAYTPALTTPEESTRRWTVLHAAAASRSAGCELIENIIHLAANLASIPDGDGKYPLHLACTTNRSWTEGGIQAIFDADPSVALLEDAYGLLPFHTAALSSTETQEDAASVDTTYDDILSLEVLPTISTMKIACASLLLAAISGAQAFTSAPRPVTSTTALSVKKSDLDGAQSMIDGILKEKNCGPVFVRLAWHDSGTFDVNIDEAWPKAGGAIGSIRFEPEINHGANAGLAGAIKLLEPVKEAYPGVSYADIFQMASARGIALAGGPTIDMKYGRVDATSPDQCSPEGNLPDAEAGPAGKFGGTSGTASTEDTAVEWHLRKVFYRMGLGDEEIVALSGAHTFGRAWADRSGLGAKQTKFTDGTPTKLSDGSSTDKYTPGGSPWVENWLVFDNSYFTTVSDATTDEELLKLTSDKILFKDAGFKPFAEKFAASKDAFFESYAKAHKALSELGSKFEPVE</sequence>
<gene>
    <name evidence="10" type="ORF">ACHAWU_006821</name>
</gene>
<dbReference type="Proteomes" id="UP001530293">
    <property type="component" value="Unassembled WGS sequence"/>
</dbReference>
<dbReference type="SUPFAM" id="SSF48113">
    <property type="entry name" value="Heme-dependent peroxidases"/>
    <property type="match status" value="1"/>
</dbReference>
<name>A0ABD3N7R9_9STRA</name>
<dbReference type="PROSITE" id="PS50088">
    <property type="entry name" value="ANK_REPEAT"/>
    <property type="match status" value="1"/>
</dbReference>
<feature type="repeat" description="ANK" evidence="6">
    <location>
        <begin position="53"/>
        <end position="86"/>
    </location>
</feature>
<dbReference type="InterPro" id="IPR019793">
    <property type="entry name" value="Peroxidases_heam-ligand_BS"/>
</dbReference>
<keyword evidence="1" id="KW-0575">Peroxidase</keyword>
<feature type="domain" description="Plant heme peroxidase family profile" evidence="9">
    <location>
        <begin position="807"/>
        <end position="1018"/>
    </location>
</feature>
<dbReference type="PROSITE" id="PS50297">
    <property type="entry name" value="ANK_REP_REGION"/>
    <property type="match status" value="1"/>
</dbReference>
<evidence type="ECO:0000259" key="9">
    <source>
        <dbReference type="PROSITE" id="PS50873"/>
    </source>
</evidence>
<evidence type="ECO:0000256" key="2">
    <source>
        <dbReference type="ARBA" id="ARBA00022617"/>
    </source>
</evidence>
<evidence type="ECO:0000256" key="7">
    <source>
        <dbReference type="RuleBase" id="RU004241"/>
    </source>
</evidence>
<dbReference type="Pfam" id="PF12796">
    <property type="entry name" value="Ank_2"/>
    <property type="match status" value="1"/>
</dbReference>
<evidence type="ECO:0000256" key="5">
    <source>
        <dbReference type="ARBA" id="ARBA00023004"/>
    </source>
</evidence>
<dbReference type="GO" id="GO:0004601">
    <property type="term" value="F:peroxidase activity"/>
    <property type="evidence" value="ECO:0007669"/>
    <property type="project" value="UniProtKB-KW"/>
</dbReference>
<keyword evidence="3" id="KW-0479">Metal-binding</keyword>
<evidence type="ECO:0000256" key="1">
    <source>
        <dbReference type="ARBA" id="ARBA00022559"/>
    </source>
</evidence>
<dbReference type="InterPro" id="IPR010255">
    <property type="entry name" value="Haem_peroxidase_sf"/>
</dbReference>
<comment type="similarity">
    <text evidence="7">Belongs to the peroxidase family.</text>
</comment>
<dbReference type="PANTHER" id="PTHR31356:SF66">
    <property type="entry name" value="CATALASE-PEROXIDASE"/>
    <property type="match status" value="1"/>
</dbReference>
<accession>A0ABD3N7R9</accession>